<dbReference type="Proteomes" id="UP000198939">
    <property type="component" value="Unassembled WGS sequence"/>
</dbReference>
<sequence>MPFYRVTSHTLLIEADNPAEAAMNAYRMFEDRTPTNFEVVGPDTEVNEVHLTSEQQEQAITIAFTKRSAS</sequence>
<evidence type="ECO:0000313" key="1">
    <source>
        <dbReference type="EMBL" id="SEP33869.1"/>
    </source>
</evidence>
<reference evidence="1 2" key="1">
    <citation type="submission" date="2016-10" db="EMBL/GenBank/DDBJ databases">
        <authorList>
            <person name="Varghese N."/>
            <person name="Submissions S."/>
        </authorList>
    </citation>
    <scope>NUCLEOTIDE SEQUENCE [LARGE SCALE GENOMIC DNA]</scope>
    <source>
        <strain evidence="1 2">CGMCC 1.7071</strain>
    </source>
</reference>
<dbReference type="EMBL" id="FOCV01000092">
    <property type="protein sequence ID" value="SEP33869.1"/>
    <property type="molecule type" value="Genomic_DNA"/>
</dbReference>
<keyword evidence="2" id="KW-1185">Reference proteome</keyword>
<dbReference type="RefSeq" id="WP_093041885.1">
    <property type="nucleotide sequence ID" value="NZ_FOCV01000092.1"/>
</dbReference>
<gene>
    <name evidence="1" type="ORF">SAMN05216228_10929</name>
</gene>
<proteinExistence type="predicted"/>
<organism evidence="1 2">
    <name type="scientific">Rhizobium tibeticum</name>
    <dbReference type="NCBI Taxonomy" id="501024"/>
    <lineage>
        <taxon>Bacteria</taxon>
        <taxon>Pseudomonadati</taxon>
        <taxon>Pseudomonadota</taxon>
        <taxon>Alphaproteobacteria</taxon>
        <taxon>Hyphomicrobiales</taxon>
        <taxon>Rhizobiaceae</taxon>
        <taxon>Rhizobium/Agrobacterium group</taxon>
        <taxon>Rhizobium</taxon>
    </lineage>
</organism>
<accession>A0ABY1AYQ6</accession>
<protein>
    <submittedName>
        <fullName evidence="1">Uncharacterized protein</fullName>
    </submittedName>
</protein>
<comment type="caution">
    <text evidence="1">The sequence shown here is derived from an EMBL/GenBank/DDBJ whole genome shotgun (WGS) entry which is preliminary data.</text>
</comment>
<evidence type="ECO:0000313" key="2">
    <source>
        <dbReference type="Proteomes" id="UP000198939"/>
    </source>
</evidence>
<name>A0ABY1AYQ6_9HYPH</name>